<evidence type="ECO:0000313" key="6">
    <source>
        <dbReference type="Proteomes" id="UP000887540"/>
    </source>
</evidence>
<dbReference type="SUPFAM" id="SSF56672">
    <property type="entry name" value="DNA/RNA polymerases"/>
    <property type="match status" value="1"/>
</dbReference>
<dbReference type="Pfam" id="PF17921">
    <property type="entry name" value="Integrase_H2C2"/>
    <property type="match status" value="1"/>
</dbReference>
<dbReference type="InterPro" id="IPR012337">
    <property type="entry name" value="RNaseH-like_sf"/>
</dbReference>
<protein>
    <recommendedName>
        <fullName evidence="1">RNA-directed DNA polymerase</fullName>
        <ecNumber evidence="1">2.7.7.49</ecNumber>
    </recommendedName>
</protein>
<name>A0A914DN60_9BILA</name>
<sequence>MTIPGILELPSPATDSFMYEPIDRKCTQDLHILPAIVQGEGTSHIVRAPLHIVNPTNSTVTLYANTKIAEAYVMDTEEADMPNLEPQLKSNLGDYTPSFKNFAGTFAQLLMFQNLIMEFLDVFSSGPYDLGKCTVTAPTIQTNSDQPPVKPFRLPPKFGENIRKQVSEMLRLGIISEAITQWVSNIVPVGKKDGSIRLCIDFRPLNFLTIADPFPLPRLQALLEKIAGCFYFTSLDLMKGYWQIPLDEKSSQKCGFICENAVYRFNFMPFGLKNASSIFSRIMAKVLTGILNAVAYIDDVLIYTPEDDIMAHRDNLRQVFERLREFRLKVRGDKCSFASSEIIFLGHKVTREGYQPSPTNVETILNFPIPKNAREIKSFYGCVSFFRNSLERLSELAEPMLRLLKKGNKFSWSEEQQKSFENLKTLFTKPPILRKPNYDAPFHLFTDASQIGQASTLLQIDDITKCYYVVAFFSRLLTDPEKRLPATHNELGAIVRSLRHFRGLLYLAKIIIHTDHKPLIYLFNKASTSAKLSRYLLEIQDHDIHVVHVKGKENLIADGLSRMTPTVTLEEFGKEALSDSLEPPFCFLTMPYANFGEVPSDMIRFKDVRSDLYIMSIRSLQYEDEILSPILQYLETGVLPQVSENLESAFAFHVRNFEVLENGCLYLKNESNGIRQLVIPKKLISYIQNHLLRLHELGRVHFKPELFRQMTWDDMQKDLLKIYGSCTKCLRKIMPTVLRAQELVNDEEGLRILDANLVRTEAAKDGTMSKVSQLTLRGWLTDTEKLPESVQPYYLQRKEIQFKQGMLTFKGRIVIPSSLREDVLQMLHTGHFGKSRMIEHAKNYVWWPRMDAEIENFVKECEPCMENARTTAKVSIQQWPYPSGPFMRVHVDYAGPFLGAYWLIIIDAYSKFPHIFKTSSTTSETTIKYLQVTFAIHGYPICIVSDNGPQLVSQKFEQYCLTHGIKHLTTAPYHPRSNDEAERFVGTFKSHMMKAKSAGARTSDALMAFLLAYRSMPHSTTGKSPSVMLFGRQIRTQIDMLLPRSESNEITQNRERQERNYNKTTRDKNFEVEDLIWYRKEAKTPWKAGCVDEIIGNTMYGVTTDEGKLRLHANQLRPRRPQPAPRNATIRSSSSTLLYGAAVLIALAMPTSQALTYPFDITQPFKKWTKPLSKPIEPTNICEENEGNPIMWVVGTLLVLGYLIILGYMIVKYAYNRTKLANRHPQTPPNPIRDEVPTNIYEDGYVMPNAPILLPTKRTKSMPKLVRRPAIVIKKPTSLRTPNYDADTEEEPMVTISKISF</sequence>
<dbReference type="CDD" id="cd09274">
    <property type="entry name" value="RNase_HI_RT_Ty3"/>
    <property type="match status" value="1"/>
</dbReference>
<evidence type="ECO:0000256" key="3">
    <source>
        <dbReference type="SAM" id="Phobius"/>
    </source>
</evidence>
<dbReference type="PROSITE" id="PS50994">
    <property type="entry name" value="INTEGRASE"/>
    <property type="match status" value="1"/>
</dbReference>
<dbReference type="Gene3D" id="3.30.420.10">
    <property type="entry name" value="Ribonuclease H-like superfamily/Ribonuclease H"/>
    <property type="match status" value="1"/>
</dbReference>
<dbReference type="GO" id="GO:0015074">
    <property type="term" value="P:DNA integration"/>
    <property type="evidence" value="ECO:0007669"/>
    <property type="project" value="InterPro"/>
</dbReference>
<dbReference type="Pfam" id="PF00665">
    <property type="entry name" value="rve"/>
    <property type="match status" value="1"/>
</dbReference>
<evidence type="ECO:0000259" key="4">
    <source>
        <dbReference type="PROSITE" id="PS50878"/>
    </source>
</evidence>
<dbReference type="Gene3D" id="1.10.340.70">
    <property type="match status" value="2"/>
</dbReference>
<reference evidence="7" key="1">
    <citation type="submission" date="2022-11" db="UniProtKB">
        <authorList>
            <consortium name="WormBaseParasite"/>
        </authorList>
    </citation>
    <scope>IDENTIFICATION</scope>
</reference>
<feature type="domain" description="Integrase catalytic" evidence="5">
    <location>
        <begin position="881"/>
        <end position="1033"/>
    </location>
</feature>
<keyword evidence="3" id="KW-0812">Transmembrane</keyword>
<dbReference type="InterPro" id="IPR050951">
    <property type="entry name" value="Retrovirus_Pol_polyprotein"/>
</dbReference>
<evidence type="ECO:0000259" key="5">
    <source>
        <dbReference type="PROSITE" id="PS50994"/>
    </source>
</evidence>
<dbReference type="FunFam" id="3.30.420.10:FF:000063">
    <property type="entry name" value="Retrovirus-related Pol polyprotein from transposon 297-like Protein"/>
    <property type="match status" value="1"/>
</dbReference>
<dbReference type="InterPro" id="IPR041577">
    <property type="entry name" value="RT_RNaseH_2"/>
</dbReference>
<dbReference type="FunFam" id="3.30.70.270:FF:000020">
    <property type="entry name" value="Transposon Tf2-6 polyprotein-like Protein"/>
    <property type="match status" value="1"/>
</dbReference>
<proteinExistence type="predicted"/>
<evidence type="ECO:0000313" key="7">
    <source>
        <dbReference type="WBParaSite" id="ACRNAN_scaffold3233.g29956.t1"/>
    </source>
</evidence>
<dbReference type="InterPro" id="IPR041588">
    <property type="entry name" value="Integrase_H2C2"/>
</dbReference>
<dbReference type="GO" id="GO:0042575">
    <property type="term" value="C:DNA polymerase complex"/>
    <property type="evidence" value="ECO:0007669"/>
    <property type="project" value="UniProtKB-ARBA"/>
</dbReference>
<dbReference type="InterPro" id="IPR043128">
    <property type="entry name" value="Rev_trsase/Diguanyl_cyclase"/>
</dbReference>
<dbReference type="FunFam" id="1.10.340.70:FF:000003">
    <property type="entry name" value="Protein CBG25708"/>
    <property type="match status" value="1"/>
</dbReference>
<evidence type="ECO:0000256" key="1">
    <source>
        <dbReference type="ARBA" id="ARBA00012493"/>
    </source>
</evidence>
<dbReference type="InterPro" id="IPR036397">
    <property type="entry name" value="RNaseH_sf"/>
</dbReference>
<dbReference type="InterPro" id="IPR000477">
    <property type="entry name" value="RT_dom"/>
</dbReference>
<dbReference type="Pfam" id="PF00078">
    <property type="entry name" value="RVT_1"/>
    <property type="match status" value="1"/>
</dbReference>
<dbReference type="PANTHER" id="PTHR37984:SF5">
    <property type="entry name" value="PROTEIN NYNRIN-LIKE"/>
    <property type="match status" value="1"/>
</dbReference>
<feature type="domain" description="Reverse transcriptase" evidence="4">
    <location>
        <begin position="168"/>
        <end position="349"/>
    </location>
</feature>
<dbReference type="InterPro" id="IPR001584">
    <property type="entry name" value="Integrase_cat-core"/>
</dbReference>
<dbReference type="SUPFAM" id="SSF53098">
    <property type="entry name" value="Ribonuclease H-like"/>
    <property type="match status" value="1"/>
</dbReference>
<organism evidence="6 7">
    <name type="scientific">Acrobeloides nanus</name>
    <dbReference type="NCBI Taxonomy" id="290746"/>
    <lineage>
        <taxon>Eukaryota</taxon>
        <taxon>Metazoa</taxon>
        <taxon>Ecdysozoa</taxon>
        <taxon>Nematoda</taxon>
        <taxon>Chromadorea</taxon>
        <taxon>Rhabditida</taxon>
        <taxon>Tylenchina</taxon>
        <taxon>Cephalobomorpha</taxon>
        <taxon>Cephaloboidea</taxon>
        <taxon>Cephalobidae</taxon>
        <taxon>Acrobeloides</taxon>
    </lineage>
</organism>
<dbReference type="Pfam" id="PF17919">
    <property type="entry name" value="RT_RNaseH_2"/>
    <property type="match status" value="1"/>
</dbReference>
<keyword evidence="2" id="KW-0511">Multifunctional enzyme</keyword>
<feature type="transmembrane region" description="Helical" evidence="3">
    <location>
        <begin position="1190"/>
        <end position="1211"/>
    </location>
</feature>
<dbReference type="WBParaSite" id="ACRNAN_scaffold3233.g29956.t1">
    <property type="protein sequence ID" value="ACRNAN_scaffold3233.g29956.t1"/>
    <property type="gene ID" value="ACRNAN_scaffold3233.g29956"/>
</dbReference>
<dbReference type="GO" id="GO:0003964">
    <property type="term" value="F:RNA-directed DNA polymerase activity"/>
    <property type="evidence" value="ECO:0007669"/>
    <property type="project" value="UniProtKB-EC"/>
</dbReference>
<keyword evidence="3" id="KW-1133">Transmembrane helix</keyword>
<dbReference type="Gene3D" id="3.30.70.270">
    <property type="match status" value="2"/>
</dbReference>
<keyword evidence="6" id="KW-1185">Reference proteome</keyword>
<dbReference type="PROSITE" id="PS50878">
    <property type="entry name" value="RT_POL"/>
    <property type="match status" value="1"/>
</dbReference>
<dbReference type="Proteomes" id="UP000887540">
    <property type="component" value="Unplaced"/>
</dbReference>
<dbReference type="CDD" id="cd01647">
    <property type="entry name" value="RT_LTR"/>
    <property type="match status" value="1"/>
</dbReference>
<dbReference type="PANTHER" id="PTHR37984">
    <property type="entry name" value="PROTEIN CBG26694"/>
    <property type="match status" value="1"/>
</dbReference>
<dbReference type="InterPro" id="IPR043502">
    <property type="entry name" value="DNA/RNA_pol_sf"/>
</dbReference>
<evidence type="ECO:0000256" key="2">
    <source>
        <dbReference type="ARBA" id="ARBA00023268"/>
    </source>
</evidence>
<dbReference type="EC" id="2.7.7.49" evidence="1"/>
<keyword evidence="3" id="KW-0472">Membrane</keyword>
<dbReference type="Gene3D" id="3.10.10.10">
    <property type="entry name" value="HIV Type 1 Reverse Transcriptase, subunit A, domain 1"/>
    <property type="match status" value="1"/>
</dbReference>
<accession>A0A914DN60</accession>
<dbReference type="GO" id="GO:0003676">
    <property type="term" value="F:nucleic acid binding"/>
    <property type="evidence" value="ECO:0007669"/>
    <property type="project" value="InterPro"/>
</dbReference>